<reference evidence="1" key="2">
    <citation type="journal article" name="Front. Microbiol.">
        <title>Degradative Capacity of Two Strains of Rhodonia placenta: From Phenotype to Genotype.</title>
        <authorList>
            <person name="Kolle M."/>
            <person name="Horta M.A.C."/>
            <person name="Nowrousian M."/>
            <person name="Ohm R.A."/>
            <person name="Benz J.P."/>
            <person name="Pilgard A."/>
        </authorList>
    </citation>
    <scope>NUCLEOTIDE SEQUENCE</scope>
    <source>
        <strain evidence="1">FPRL280</strain>
    </source>
</reference>
<gene>
    <name evidence="1" type="ORF">IEO21_10150</name>
</gene>
<dbReference type="Proteomes" id="UP000639403">
    <property type="component" value="Unassembled WGS sequence"/>
</dbReference>
<evidence type="ECO:0000313" key="2">
    <source>
        <dbReference type="Proteomes" id="UP000639403"/>
    </source>
</evidence>
<organism evidence="1 2">
    <name type="scientific">Rhodonia placenta</name>
    <dbReference type="NCBI Taxonomy" id="104341"/>
    <lineage>
        <taxon>Eukaryota</taxon>
        <taxon>Fungi</taxon>
        <taxon>Dikarya</taxon>
        <taxon>Basidiomycota</taxon>
        <taxon>Agaricomycotina</taxon>
        <taxon>Agaricomycetes</taxon>
        <taxon>Polyporales</taxon>
        <taxon>Adustoporiaceae</taxon>
        <taxon>Rhodonia</taxon>
    </lineage>
</organism>
<comment type="caution">
    <text evidence="1">The sequence shown here is derived from an EMBL/GenBank/DDBJ whole genome shotgun (WGS) entry which is preliminary data.</text>
</comment>
<accession>A0A8H7NT39</accession>
<reference evidence="1" key="1">
    <citation type="submission" date="2020-11" db="EMBL/GenBank/DDBJ databases">
        <authorList>
            <person name="Koelle M."/>
            <person name="Horta M.A.C."/>
            <person name="Nowrousian M."/>
            <person name="Ohm R.A."/>
            <person name="Benz P."/>
            <person name="Pilgard A."/>
        </authorList>
    </citation>
    <scope>NUCLEOTIDE SEQUENCE</scope>
    <source>
        <strain evidence="1">FPRL280</strain>
    </source>
</reference>
<proteinExistence type="predicted"/>
<evidence type="ECO:0000313" key="1">
    <source>
        <dbReference type="EMBL" id="KAF9801287.1"/>
    </source>
</evidence>
<name>A0A8H7NT39_9APHY</name>
<protein>
    <submittedName>
        <fullName evidence="1">Uncharacterized protein</fullName>
    </submittedName>
</protein>
<sequence>MITLIRWSSNGNTSALPPPSMGMLR</sequence>
<dbReference type="EMBL" id="JADOXO010000681">
    <property type="protein sequence ID" value="KAF9801287.1"/>
    <property type="molecule type" value="Genomic_DNA"/>
</dbReference>
<dbReference type="AlphaFoldDB" id="A0A8H7NT39"/>